<accession>A0A016S285</accession>
<protein>
    <recommendedName>
        <fullName evidence="6">G-protein coupled receptors family 1 profile domain-containing protein</fullName>
    </recommendedName>
</protein>
<comment type="subcellular location">
    <subcellularLocation>
        <location evidence="1">Membrane</location>
    </subcellularLocation>
</comment>
<dbReference type="PANTHER" id="PTHR23017">
    <property type="entry name" value="SERPENTINE RECEPTOR, CLASS X"/>
    <property type="match status" value="1"/>
</dbReference>
<dbReference type="CDD" id="cd00637">
    <property type="entry name" value="7tm_classA_rhodopsin-like"/>
    <property type="match status" value="1"/>
</dbReference>
<evidence type="ECO:0000256" key="5">
    <source>
        <dbReference type="SAM" id="Phobius"/>
    </source>
</evidence>
<dbReference type="InterPro" id="IPR017452">
    <property type="entry name" value="GPCR_Rhodpsn_7TM"/>
</dbReference>
<gene>
    <name evidence="7" type="primary">Acey_s0314.g2242</name>
    <name evidence="7" type="ORF">Y032_0314g2242</name>
</gene>
<dbReference type="OrthoDB" id="5800536at2759"/>
<feature type="transmembrane region" description="Helical" evidence="5">
    <location>
        <begin position="96"/>
        <end position="121"/>
    </location>
</feature>
<dbReference type="EMBL" id="JARK01001650">
    <property type="protein sequence ID" value="EYB84581.1"/>
    <property type="molecule type" value="Genomic_DNA"/>
</dbReference>
<evidence type="ECO:0000313" key="8">
    <source>
        <dbReference type="Proteomes" id="UP000024635"/>
    </source>
</evidence>
<evidence type="ECO:0000256" key="2">
    <source>
        <dbReference type="ARBA" id="ARBA00022692"/>
    </source>
</evidence>
<dbReference type="SUPFAM" id="SSF81321">
    <property type="entry name" value="Family A G protein-coupled receptor-like"/>
    <property type="match status" value="1"/>
</dbReference>
<keyword evidence="2 5" id="KW-0812">Transmembrane</keyword>
<feature type="transmembrane region" description="Helical" evidence="5">
    <location>
        <begin position="185"/>
        <end position="203"/>
    </location>
</feature>
<dbReference type="Gene3D" id="1.20.1070.10">
    <property type="entry name" value="Rhodopsin 7-helix transmembrane proteins"/>
    <property type="match status" value="1"/>
</dbReference>
<evidence type="ECO:0000259" key="6">
    <source>
        <dbReference type="PROSITE" id="PS50262"/>
    </source>
</evidence>
<comment type="caution">
    <text evidence="7">The sequence shown here is derived from an EMBL/GenBank/DDBJ whole genome shotgun (WGS) entry which is preliminary data.</text>
</comment>
<dbReference type="AlphaFoldDB" id="A0A016S285"/>
<name>A0A016S285_9BILA</name>
<evidence type="ECO:0000256" key="4">
    <source>
        <dbReference type="ARBA" id="ARBA00023136"/>
    </source>
</evidence>
<feature type="transmembrane region" description="Helical" evidence="5">
    <location>
        <begin position="50"/>
        <end position="72"/>
    </location>
</feature>
<feature type="transmembrane region" description="Helical" evidence="5">
    <location>
        <begin position="133"/>
        <end position="152"/>
    </location>
</feature>
<feature type="transmembrane region" description="Helical" evidence="5">
    <location>
        <begin position="268"/>
        <end position="291"/>
    </location>
</feature>
<keyword evidence="4 5" id="KW-0472">Membrane</keyword>
<keyword evidence="8" id="KW-1185">Reference proteome</keyword>
<organism evidence="7 8">
    <name type="scientific">Ancylostoma ceylanicum</name>
    <dbReference type="NCBI Taxonomy" id="53326"/>
    <lineage>
        <taxon>Eukaryota</taxon>
        <taxon>Metazoa</taxon>
        <taxon>Ecdysozoa</taxon>
        <taxon>Nematoda</taxon>
        <taxon>Chromadorea</taxon>
        <taxon>Rhabditida</taxon>
        <taxon>Rhabditina</taxon>
        <taxon>Rhabditomorpha</taxon>
        <taxon>Strongyloidea</taxon>
        <taxon>Ancylostomatidae</taxon>
        <taxon>Ancylostomatinae</taxon>
        <taxon>Ancylostoma</taxon>
    </lineage>
</organism>
<feature type="transmembrane region" description="Helical" evidence="5">
    <location>
        <begin position="16"/>
        <end position="38"/>
    </location>
</feature>
<evidence type="ECO:0000256" key="1">
    <source>
        <dbReference type="ARBA" id="ARBA00004370"/>
    </source>
</evidence>
<keyword evidence="3 5" id="KW-1133">Transmembrane helix</keyword>
<feature type="transmembrane region" description="Helical" evidence="5">
    <location>
        <begin position="236"/>
        <end position="256"/>
    </location>
</feature>
<dbReference type="InterPro" id="IPR019430">
    <property type="entry name" value="7TM_GPCR_serpentine_rcpt_Srx"/>
</dbReference>
<dbReference type="Proteomes" id="UP000024635">
    <property type="component" value="Unassembled WGS sequence"/>
</dbReference>
<dbReference type="GO" id="GO:0016020">
    <property type="term" value="C:membrane"/>
    <property type="evidence" value="ECO:0007669"/>
    <property type="project" value="UniProtKB-SubCell"/>
</dbReference>
<sequence length="325" mass="37042">MSSNLTTVAQNPADNFAVSAIMAAIGIFGLLSNGAAMLSVWCNPILRNSFGVLCFSHSIANFGVLLVFVFWLTPVTIMQADITTELIGKILGQINIMFWDVCVYSHLAISINRIIAITLPYKAAELLTIRRTFLMVAIVWWLGFCHVIPYFWTNVCYIYYDTFHWVWIFADTACGRVISMYTDCYTSLAVLFVICVLDSITLIKLRMTNNVMNCQNADSITSQAAQKKRRQTEARFFIQTLYQNGLFLYELSNFYYITTLFTDQWAVFFTSTFAWEVCHAFDGFVVVLFHFRLSFITNKGRATTVSSNRIFSTSIRTRQSKLPSS</sequence>
<feature type="domain" description="G-protein coupled receptors family 1 profile" evidence="6">
    <location>
        <begin position="32"/>
        <end position="242"/>
    </location>
</feature>
<proteinExistence type="predicted"/>
<dbReference type="PROSITE" id="PS50262">
    <property type="entry name" value="G_PROTEIN_RECEP_F1_2"/>
    <property type="match status" value="1"/>
</dbReference>
<dbReference type="PANTHER" id="PTHR23017:SF3">
    <property type="entry name" value="G-PROTEIN COUPLED RECEPTORS FAMILY 1 PROFILE DOMAIN-CONTAINING PROTEIN"/>
    <property type="match status" value="1"/>
</dbReference>
<evidence type="ECO:0000256" key="3">
    <source>
        <dbReference type="ARBA" id="ARBA00022989"/>
    </source>
</evidence>
<reference evidence="8" key="1">
    <citation type="journal article" date="2015" name="Nat. Genet.">
        <title>The genome and transcriptome of the zoonotic hookworm Ancylostoma ceylanicum identify infection-specific gene families.</title>
        <authorList>
            <person name="Schwarz E.M."/>
            <person name="Hu Y."/>
            <person name="Antoshechkin I."/>
            <person name="Miller M.M."/>
            <person name="Sternberg P.W."/>
            <person name="Aroian R.V."/>
        </authorList>
    </citation>
    <scope>NUCLEOTIDE SEQUENCE</scope>
    <source>
        <strain evidence="8">HY135</strain>
    </source>
</reference>
<evidence type="ECO:0000313" key="7">
    <source>
        <dbReference type="EMBL" id="EYB84581.1"/>
    </source>
</evidence>
<dbReference type="Pfam" id="PF10328">
    <property type="entry name" value="7TM_GPCR_Srx"/>
    <property type="match status" value="1"/>
</dbReference>